<dbReference type="AlphaFoldDB" id="A0A1G2DKH7"/>
<dbReference type="Pfam" id="PF20803">
    <property type="entry name" value="PaaX_M"/>
    <property type="match status" value="1"/>
</dbReference>
<dbReference type="Gene3D" id="3.30.70.2650">
    <property type="match status" value="1"/>
</dbReference>
<reference evidence="2 3" key="1">
    <citation type="journal article" date="2016" name="Nat. Commun.">
        <title>Thousands of microbial genomes shed light on interconnected biogeochemical processes in an aquifer system.</title>
        <authorList>
            <person name="Anantharaman K."/>
            <person name="Brown C.T."/>
            <person name="Hug L.A."/>
            <person name="Sharon I."/>
            <person name="Castelle C.J."/>
            <person name="Probst A.J."/>
            <person name="Thomas B.C."/>
            <person name="Singh A."/>
            <person name="Wilkins M.J."/>
            <person name="Karaoz U."/>
            <person name="Brodie E.L."/>
            <person name="Williams K.H."/>
            <person name="Hubbard S.S."/>
            <person name="Banfield J.F."/>
        </authorList>
    </citation>
    <scope>NUCLEOTIDE SEQUENCE [LARGE SCALE GENOMIC DNA]</scope>
</reference>
<proteinExistence type="predicted"/>
<evidence type="ECO:0000313" key="2">
    <source>
        <dbReference type="EMBL" id="OGZ13912.1"/>
    </source>
</evidence>
<dbReference type="EMBL" id="MHLP01000001">
    <property type="protein sequence ID" value="OGZ13912.1"/>
    <property type="molecule type" value="Genomic_DNA"/>
</dbReference>
<dbReference type="STRING" id="1798665.A2942_02390"/>
<evidence type="ECO:0000313" key="3">
    <source>
        <dbReference type="Proteomes" id="UP000178534"/>
    </source>
</evidence>
<sequence>MKKPRSSAPRFQNGSRYYHILDEISAGDRFIGFLFSARSTRMMHNIISVRARERYMNRLAVERLEACGYVRRARKNGATMFFATKEGRLALRRSYEYSSRAIIHREKWDGGWRMIAYDFPEKERSARNSLRYVLSKSHFLQIQKSVWIFPYDCSLLSTLIEKDETIHAHTIFIKAVGISSEAAHKKHFGIA</sequence>
<evidence type="ECO:0000259" key="1">
    <source>
        <dbReference type="Pfam" id="PF20803"/>
    </source>
</evidence>
<dbReference type="GO" id="GO:0006351">
    <property type="term" value="P:DNA-templated transcription"/>
    <property type="evidence" value="ECO:0007669"/>
    <property type="project" value="TreeGrafter"/>
</dbReference>
<dbReference type="PANTHER" id="PTHR30319:SF1">
    <property type="entry name" value="TRANSCRIPTIONAL REPRESSOR PAAX"/>
    <property type="match status" value="1"/>
</dbReference>
<dbReference type="Proteomes" id="UP000178534">
    <property type="component" value="Unassembled WGS sequence"/>
</dbReference>
<accession>A0A1G2DKH7</accession>
<protein>
    <recommendedName>
        <fullName evidence="1">Transcriptional repressor PaaX-like central Cas2-like domain-containing protein</fullName>
    </recommendedName>
</protein>
<comment type="caution">
    <text evidence="2">The sequence shown here is derived from an EMBL/GenBank/DDBJ whole genome shotgun (WGS) entry which is preliminary data.</text>
</comment>
<dbReference type="PANTHER" id="PTHR30319">
    <property type="entry name" value="PHENYLACETIC ACID REGULATOR-RELATED TRANSCRIPTIONAL REPRESSOR"/>
    <property type="match status" value="1"/>
</dbReference>
<dbReference type="InterPro" id="IPR048846">
    <property type="entry name" value="PaaX-like_central"/>
</dbReference>
<name>A0A1G2DKH7_9BACT</name>
<feature type="domain" description="Transcriptional repressor PaaX-like central Cas2-like" evidence="1">
    <location>
        <begin position="106"/>
        <end position="176"/>
    </location>
</feature>
<organism evidence="2 3">
    <name type="scientific">Candidatus Lloydbacteria bacterium RIFCSPLOWO2_01_FULL_50_20</name>
    <dbReference type="NCBI Taxonomy" id="1798665"/>
    <lineage>
        <taxon>Bacteria</taxon>
        <taxon>Candidatus Lloydiibacteriota</taxon>
    </lineage>
</organism>
<gene>
    <name evidence="2" type="ORF">A2942_02390</name>
</gene>